<evidence type="ECO:0000256" key="1">
    <source>
        <dbReference type="ARBA" id="ARBA00001917"/>
    </source>
</evidence>
<gene>
    <name evidence="6" type="ORF">METZ01_LOCUS442228</name>
</gene>
<dbReference type="InterPro" id="IPR000262">
    <property type="entry name" value="FMN-dep_DH"/>
</dbReference>
<organism evidence="6">
    <name type="scientific">marine metagenome</name>
    <dbReference type="NCBI Taxonomy" id="408172"/>
    <lineage>
        <taxon>unclassified sequences</taxon>
        <taxon>metagenomes</taxon>
        <taxon>ecological metagenomes</taxon>
    </lineage>
</organism>
<sequence length="140" mass="14701">MTGEDGRASAESGAKGIIVSNHGARYLDTTFTTIEVLPEVVEQVGATAEVYMDGGIRRGSDIFKALALGARAVLMGRPLFWGLAVNGEDGVSAVIEMLRDELAATMGICGRTTIDSIGLDTLGGISPLQALFDSRDAVRR</sequence>
<dbReference type="Gene3D" id="3.20.20.70">
    <property type="entry name" value="Aldolase class I"/>
    <property type="match status" value="1"/>
</dbReference>
<name>A0A382Z1I2_9ZZZZ</name>
<dbReference type="PROSITE" id="PS51349">
    <property type="entry name" value="FMN_HYDROXY_ACID_DH_2"/>
    <property type="match status" value="1"/>
</dbReference>
<keyword evidence="3" id="KW-0288">FMN</keyword>
<dbReference type="PANTHER" id="PTHR10578">
    <property type="entry name" value="S -2-HYDROXY-ACID OXIDASE-RELATED"/>
    <property type="match status" value="1"/>
</dbReference>
<dbReference type="InterPro" id="IPR013785">
    <property type="entry name" value="Aldolase_TIM"/>
</dbReference>
<reference evidence="6" key="1">
    <citation type="submission" date="2018-05" db="EMBL/GenBank/DDBJ databases">
        <authorList>
            <person name="Lanie J.A."/>
            <person name="Ng W.-L."/>
            <person name="Kazmierczak K.M."/>
            <person name="Andrzejewski T.M."/>
            <person name="Davidsen T.M."/>
            <person name="Wayne K.J."/>
            <person name="Tettelin H."/>
            <person name="Glass J.I."/>
            <person name="Rusch D."/>
            <person name="Podicherti R."/>
            <person name="Tsui H.-C.T."/>
            <person name="Winkler M.E."/>
        </authorList>
    </citation>
    <scope>NUCLEOTIDE SEQUENCE</scope>
</reference>
<dbReference type="Pfam" id="PF01070">
    <property type="entry name" value="FMN_dh"/>
    <property type="match status" value="1"/>
</dbReference>
<comment type="cofactor">
    <cofactor evidence="1">
        <name>FMN</name>
        <dbReference type="ChEBI" id="CHEBI:58210"/>
    </cofactor>
</comment>
<dbReference type="EMBL" id="UINC01180267">
    <property type="protein sequence ID" value="SVD89374.1"/>
    <property type="molecule type" value="Genomic_DNA"/>
</dbReference>
<dbReference type="GO" id="GO:0016491">
    <property type="term" value="F:oxidoreductase activity"/>
    <property type="evidence" value="ECO:0007669"/>
    <property type="project" value="UniProtKB-KW"/>
</dbReference>
<evidence type="ECO:0000259" key="5">
    <source>
        <dbReference type="PROSITE" id="PS51349"/>
    </source>
</evidence>
<dbReference type="InterPro" id="IPR037396">
    <property type="entry name" value="FMN_HAD"/>
</dbReference>
<dbReference type="SUPFAM" id="SSF51395">
    <property type="entry name" value="FMN-linked oxidoreductases"/>
    <property type="match status" value="1"/>
</dbReference>
<evidence type="ECO:0000256" key="3">
    <source>
        <dbReference type="ARBA" id="ARBA00022643"/>
    </source>
</evidence>
<feature type="domain" description="FMN hydroxy acid dehydrogenase" evidence="5">
    <location>
        <begin position="1"/>
        <end position="127"/>
    </location>
</feature>
<dbReference type="AlphaFoldDB" id="A0A382Z1I2"/>
<evidence type="ECO:0000313" key="6">
    <source>
        <dbReference type="EMBL" id="SVD89374.1"/>
    </source>
</evidence>
<keyword evidence="2" id="KW-0285">Flavoprotein</keyword>
<accession>A0A382Z1I2</accession>
<dbReference type="PANTHER" id="PTHR10578:SF107">
    <property type="entry name" value="2-HYDROXYACID OXIDASE 1"/>
    <property type="match status" value="1"/>
</dbReference>
<protein>
    <recommendedName>
        <fullName evidence="5">FMN hydroxy acid dehydrogenase domain-containing protein</fullName>
    </recommendedName>
</protein>
<proteinExistence type="predicted"/>
<evidence type="ECO:0000256" key="2">
    <source>
        <dbReference type="ARBA" id="ARBA00022630"/>
    </source>
</evidence>
<evidence type="ECO:0000256" key="4">
    <source>
        <dbReference type="ARBA" id="ARBA00023002"/>
    </source>
</evidence>
<keyword evidence="4" id="KW-0560">Oxidoreductase</keyword>